<feature type="transmembrane region" description="Helical" evidence="2">
    <location>
        <begin position="52"/>
        <end position="77"/>
    </location>
</feature>
<keyword evidence="2" id="KW-0812">Transmembrane</keyword>
<feature type="compositionally biased region" description="Low complexity" evidence="1">
    <location>
        <begin position="321"/>
        <end position="333"/>
    </location>
</feature>
<dbReference type="EMBL" id="NAJN01001433">
    <property type="protein sequence ID" value="TKA63217.1"/>
    <property type="molecule type" value="Genomic_DNA"/>
</dbReference>
<feature type="signal peptide" evidence="3">
    <location>
        <begin position="1"/>
        <end position="22"/>
    </location>
</feature>
<name>A0A4U0WKE3_9PEZI</name>
<feature type="chain" id="PRO_5020354127" evidence="3">
    <location>
        <begin position="23"/>
        <end position="536"/>
    </location>
</feature>
<keyword evidence="2" id="KW-0472">Membrane</keyword>
<evidence type="ECO:0000256" key="2">
    <source>
        <dbReference type="SAM" id="Phobius"/>
    </source>
</evidence>
<dbReference type="AlphaFoldDB" id="A0A4U0WKE3"/>
<evidence type="ECO:0000313" key="5">
    <source>
        <dbReference type="Proteomes" id="UP000308768"/>
    </source>
</evidence>
<feature type="compositionally biased region" description="Low complexity" evidence="1">
    <location>
        <begin position="409"/>
        <end position="434"/>
    </location>
</feature>
<feature type="region of interest" description="Disordered" evidence="1">
    <location>
        <begin position="242"/>
        <end position="434"/>
    </location>
</feature>
<reference evidence="4 5" key="1">
    <citation type="submission" date="2017-03" db="EMBL/GenBank/DDBJ databases">
        <title>Genomes of endolithic fungi from Antarctica.</title>
        <authorList>
            <person name="Coleine C."/>
            <person name="Masonjones S."/>
            <person name="Stajich J.E."/>
        </authorList>
    </citation>
    <scope>NUCLEOTIDE SEQUENCE [LARGE SCALE GENOMIC DNA]</scope>
    <source>
        <strain evidence="4 5">CCFEE 5187</strain>
    </source>
</reference>
<evidence type="ECO:0000256" key="3">
    <source>
        <dbReference type="SAM" id="SignalP"/>
    </source>
</evidence>
<feature type="region of interest" description="Disordered" evidence="1">
    <location>
        <begin position="204"/>
        <end position="228"/>
    </location>
</feature>
<protein>
    <submittedName>
        <fullName evidence="4">Uncharacterized protein</fullName>
    </submittedName>
</protein>
<evidence type="ECO:0000313" key="4">
    <source>
        <dbReference type="EMBL" id="TKA63217.1"/>
    </source>
</evidence>
<feature type="region of interest" description="Disordered" evidence="1">
    <location>
        <begin position="484"/>
        <end position="515"/>
    </location>
</feature>
<keyword evidence="3" id="KW-0732">Signal</keyword>
<sequence>MASVCWLPVFLLSTAYPTLALAGFWTVHIENGAAPSPEDGPPLSRTASRDRALLPGQICGILGAYVLFVLIVGTAFLTVGRRLRRTAGTSREAPAIEMVKTVTGAFDISPVSPSSSHRTWRAWHSPHSFAFGSKKGNAPSLKSVKSNSESPAINSILSFDNNVIEADKAKRQDEMERLYAAVMAQEDSKFRVVHSSQEVEIREDEIRQWSGELPPPPTNPPVDRRRPPRLLTSAPALAHLQIPIQGPPSPSSPGSPRSPITPRSPMRAIYPPDSSMPDIPSTPTSPLRVEYPPKYAPRSPTAERHRYPSSGAPLSSRANRASSYGSVSSASGARHGLRNLRITPPRQKYSSQDGGSYDEARTPLTPRHGDSGLPPSPLQASPAPTTPGTSDGYDYEGLDKPQPLPRPAPQRLSSHPYNQSLSTSSAAPTNSSTSIGTLPFRSLSASVNNELTSPTSDLPSTKTTYVERRRDLFMQGPRTGLATPYSPYMPFTPLTPVTPHLTSRRERKQRIKDEGRRIVTEEDEVQAEAEIWGSAY</sequence>
<proteinExistence type="predicted"/>
<gene>
    <name evidence="4" type="ORF">B0A49_11319</name>
</gene>
<evidence type="ECO:0000256" key="1">
    <source>
        <dbReference type="SAM" id="MobiDB-lite"/>
    </source>
</evidence>
<organism evidence="4 5">
    <name type="scientific">Cryomyces minteri</name>
    <dbReference type="NCBI Taxonomy" id="331657"/>
    <lineage>
        <taxon>Eukaryota</taxon>
        <taxon>Fungi</taxon>
        <taxon>Dikarya</taxon>
        <taxon>Ascomycota</taxon>
        <taxon>Pezizomycotina</taxon>
        <taxon>Dothideomycetes</taxon>
        <taxon>Dothideomycetes incertae sedis</taxon>
        <taxon>Cryomyces</taxon>
    </lineage>
</organism>
<dbReference type="OrthoDB" id="4524805at2759"/>
<keyword evidence="2" id="KW-1133">Transmembrane helix</keyword>
<keyword evidence="5" id="KW-1185">Reference proteome</keyword>
<dbReference type="Proteomes" id="UP000308768">
    <property type="component" value="Unassembled WGS sequence"/>
</dbReference>
<accession>A0A4U0WKE3</accession>
<feature type="compositionally biased region" description="Low complexity" evidence="1">
    <location>
        <begin position="254"/>
        <end position="265"/>
    </location>
</feature>
<comment type="caution">
    <text evidence="4">The sequence shown here is derived from an EMBL/GenBank/DDBJ whole genome shotgun (WGS) entry which is preliminary data.</text>
</comment>
<feature type="compositionally biased region" description="Low complexity" evidence="1">
    <location>
        <begin position="378"/>
        <end position="387"/>
    </location>
</feature>